<dbReference type="RefSeq" id="WP_275681658.1">
    <property type="nucleotide sequence ID" value="NZ_JAJLJH010000001.1"/>
</dbReference>
<dbReference type="InterPro" id="IPR003703">
    <property type="entry name" value="Acyl_CoA_thio"/>
</dbReference>
<keyword evidence="2" id="KW-0378">Hydrolase</keyword>
<evidence type="ECO:0000313" key="5">
    <source>
        <dbReference type="EMBL" id="MCK9685661.1"/>
    </source>
</evidence>
<dbReference type="GO" id="GO:0047617">
    <property type="term" value="F:fatty acyl-CoA hydrolase activity"/>
    <property type="evidence" value="ECO:0007669"/>
    <property type="project" value="InterPro"/>
</dbReference>
<proteinExistence type="inferred from homology"/>
<dbReference type="InterPro" id="IPR042171">
    <property type="entry name" value="Acyl-CoA_hotdog"/>
</dbReference>
<dbReference type="GO" id="GO:0006637">
    <property type="term" value="P:acyl-CoA metabolic process"/>
    <property type="evidence" value="ECO:0007669"/>
    <property type="project" value="InterPro"/>
</dbReference>
<keyword evidence="6" id="KW-1185">Reference proteome</keyword>
<protein>
    <submittedName>
        <fullName evidence="5">Thioesterase family protein</fullName>
    </submittedName>
</protein>
<dbReference type="Pfam" id="PF20789">
    <property type="entry name" value="4HBT_3C"/>
    <property type="match status" value="1"/>
</dbReference>
<organism evidence="5 6">
    <name type="scientific">Scleromatobacter humisilvae</name>
    <dbReference type="NCBI Taxonomy" id="2897159"/>
    <lineage>
        <taxon>Bacteria</taxon>
        <taxon>Pseudomonadati</taxon>
        <taxon>Pseudomonadota</taxon>
        <taxon>Betaproteobacteria</taxon>
        <taxon>Burkholderiales</taxon>
        <taxon>Sphaerotilaceae</taxon>
        <taxon>Scleromatobacter</taxon>
    </lineage>
</organism>
<dbReference type="EMBL" id="JAJLJH010000001">
    <property type="protein sequence ID" value="MCK9685661.1"/>
    <property type="molecule type" value="Genomic_DNA"/>
</dbReference>
<evidence type="ECO:0000259" key="4">
    <source>
        <dbReference type="Pfam" id="PF20789"/>
    </source>
</evidence>
<dbReference type="InterPro" id="IPR029069">
    <property type="entry name" value="HotDog_dom_sf"/>
</dbReference>
<dbReference type="InterPro" id="IPR049450">
    <property type="entry name" value="ACOT8-like_C"/>
</dbReference>
<dbReference type="PANTHER" id="PTHR11066">
    <property type="entry name" value="ACYL-COA THIOESTERASE"/>
    <property type="match status" value="1"/>
</dbReference>
<gene>
    <name evidence="5" type="ORF">LPC04_08060</name>
</gene>
<evidence type="ECO:0000259" key="3">
    <source>
        <dbReference type="Pfam" id="PF13622"/>
    </source>
</evidence>
<comment type="similarity">
    <text evidence="1">Belongs to the C/M/P thioester hydrolase family.</text>
</comment>
<dbReference type="Pfam" id="PF13622">
    <property type="entry name" value="4HBT_3"/>
    <property type="match status" value="1"/>
</dbReference>
<dbReference type="PANTHER" id="PTHR11066:SF34">
    <property type="entry name" value="ACYL-COENZYME A THIOESTERASE 8"/>
    <property type="match status" value="1"/>
</dbReference>
<dbReference type="SUPFAM" id="SSF54637">
    <property type="entry name" value="Thioesterase/thiol ester dehydrase-isomerase"/>
    <property type="match status" value="2"/>
</dbReference>
<dbReference type="CDD" id="cd03444">
    <property type="entry name" value="Thioesterase_II_repeat1"/>
    <property type="match status" value="1"/>
</dbReference>
<sequence>MEVSGSTRIQDDSAPLARLLTVVRSDEDRFESTVNQRNRNGSLFGGQLIAQALVAAQRTIDARFVHSLNVNFQGPGAPDMSVSYQVERSRDGGSLSTRRVSGSQSGTALVFAVASFRGAAEGLVHERPWSAMPPPPESLQSLTELDVRYGSEVGAHGRGRLASYAQVELRPVDPETHLLMAPGPARAQFWIRGVLESAADAATNAAALAFLSDYLFVNAALIPHVQELPAERMFVASLNHAIWFHRPCDPREWLLFESESPWAGDGHALLQGRFYDRNGRLVASAAQEALIRRGVPRR</sequence>
<comment type="caution">
    <text evidence="5">The sequence shown here is derived from an EMBL/GenBank/DDBJ whole genome shotgun (WGS) entry which is preliminary data.</text>
</comment>
<accession>A0A9X1YGT2</accession>
<dbReference type="GO" id="GO:0009062">
    <property type="term" value="P:fatty acid catabolic process"/>
    <property type="evidence" value="ECO:0007669"/>
    <property type="project" value="TreeGrafter"/>
</dbReference>
<dbReference type="InterPro" id="IPR049449">
    <property type="entry name" value="TesB_ACOT8-like_N"/>
</dbReference>
<dbReference type="Proteomes" id="UP001139353">
    <property type="component" value="Unassembled WGS sequence"/>
</dbReference>
<reference evidence="5" key="1">
    <citation type="submission" date="2021-11" db="EMBL/GenBank/DDBJ databases">
        <title>BS-T2-15 a new species belonging to the Comamonadaceae family isolated from the soil of a French oak forest.</title>
        <authorList>
            <person name="Mieszkin S."/>
            <person name="Alain K."/>
        </authorList>
    </citation>
    <scope>NUCLEOTIDE SEQUENCE</scope>
    <source>
        <strain evidence="5">BS-T2-15</strain>
    </source>
</reference>
<evidence type="ECO:0000256" key="1">
    <source>
        <dbReference type="ARBA" id="ARBA00006538"/>
    </source>
</evidence>
<evidence type="ECO:0000256" key="2">
    <source>
        <dbReference type="ARBA" id="ARBA00022801"/>
    </source>
</evidence>
<dbReference type="AlphaFoldDB" id="A0A9X1YGT2"/>
<feature type="domain" description="Acyl-CoA thioesterase-like N-terminal HotDog" evidence="3">
    <location>
        <begin position="41"/>
        <end position="116"/>
    </location>
</feature>
<feature type="domain" description="Acyl-CoA thioesterase-like C-terminal" evidence="4">
    <location>
        <begin position="167"/>
        <end position="291"/>
    </location>
</feature>
<dbReference type="CDD" id="cd03445">
    <property type="entry name" value="Thioesterase_II_repeat2"/>
    <property type="match status" value="1"/>
</dbReference>
<dbReference type="Gene3D" id="2.40.160.210">
    <property type="entry name" value="Acyl-CoA thioesterase, double hotdog domain"/>
    <property type="match status" value="1"/>
</dbReference>
<name>A0A9X1YGT2_9BURK</name>
<evidence type="ECO:0000313" key="6">
    <source>
        <dbReference type="Proteomes" id="UP001139353"/>
    </source>
</evidence>